<dbReference type="STRING" id="3818.A0A444Y497"/>
<organism evidence="2 3">
    <name type="scientific">Arachis hypogaea</name>
    <name type="common">Peanut</name>
    <dbReference type="NCBI Taxonomy" id="3818"/>
    <lineage>
        <taxon>Eukaryota</taxon>
        <taxon>Viridiplantae</taxon>
        <taxon>Streptophyta</taxon>
        <taxon>Embryophyta</taxon>
        <taxon>Tracheophyta</taxon>
        <taxon>Spermatophyta</taxon>
        <taxon>Magnoliopsida</taxon>
        <taxon>eudicotyledons</taxon>
        <taxon>Gunneridae</taxon>
        <taxon>Pentapetalae</taxon>
        <taxon>rosids</taxon>
        <taxon>fabids</taxon>
        <taxon>Fabales</taxon>
        <taxon>Fabaceae</taxon>
        <taxon>Papilionoideae</taxon>
        <taxon>50 kb inversion clade</taxon>
        <taxon>dalbergioids sensu lato</taxon>
        <taxon>Dalbergieae</taxon>
        <taxon>Pterocarpus clade</taxon>
        <taxon>Arachis</taxon>
    </lineage>
</organism>
<feature type="region of interest" description="Disordered" evidence="1">
    <location>
        <begin position="60"/>
        <end position="172"/>
    </location>
</feature>
<protein>
    <recommendedName>
        <fullName evidence="4">CCHC-type domain-containing protein</fullName>
    </recommendedName>
</protein>
<sequence length="197" mass="20884">MDTDEAKGGHKKSKPTSTKDNTNLKRQFAPFTCSYCGEKGHTKRGYKEKKLVDAAAAKVKAAAKNTGGAEANVVEHGPNAAEHDPNAEPDPNAADDTNVGKDAPADLTNTNFQPVEVELSQPIYSEPEESQQAAEVCIITKSRPDKLPPKRKSSNSPTSAHAPVNPIQGASSGTAARLGSILKFIPTPGFKAPRKKN</sequence>
<dbReference type="EMBL" id="SDMP01000018">
    <property type="protein sequence ID" value="RYQ96738.1"/>
    <property type="molecule type" value="Genomic_DNA"/>
</dbReference>
<keyword evidence="3" id="KW-1185">Reference proteome</keyword>
<proteinExistence type="predicted"/>
<evidence type="ECO:0000256" key="1">
    <source>
        <dbReference type="SAM" id="MobiDB-lite"/>
    </source>
</evidence>
<dbReference type="Proteomes" id="UP000289738">
    <property type="component" value="Chromosome B08"/>
</dbReference>
<accession>A0A444Y497</accession>
<gene>
    <name evidence="2" type="ORF">Ahy_B08g092601</name>
</gene>
<dbReference type="AlphaFoldDB" id="A0A444Y497"/>
<feature type="region of interest" description="Disordered" evidence="1">
    <location>
        <begin position="1"/>
        <end position="24"/>
    </location>
</feature>
<comment type="caution">
    <text evidence="2">The sequence shown here is derived from an EMBL/GenBank/DDBJ whole genome shotgun (WGS) entry which is preliminary data.</text>
</comment>
<evidence type="ECO:0008006" key="4">
    <source>
        <dbReference type="Google" id="ProtNLM"/>
    </source>
</evidence>
<name>A0A444Y497_ARAHY</name>
<reference evidence="2 3" key="1">
    <citation type="submission" date="2019-01" db="EMBL/GenBank/DDBJ databases">
        <title>Sequencing of cultivated peanut Arachis hypogaea provides insights into genome evolution and oil improvement.</title>
        <authorList>
            <person name="Chen X."/>
        </authorList>
    </citation>
    <scope>NUCLEOTIDE SEQUENCE [LARGE SCALE GENOMIC DNA]</scope>
    <source>
        <strain evidence="3">cv. Fuhuasheng</strain>
        <tissue evidence="2">Leaves</tissue>
    </source>
</reference>
<evidence type="ECO:0000313" key="3">
    <source>
        <dbReference type="Proteomes" id="UP000289738"/>
    </source>
</evidence>
<evidence type="ECO:0000313" key="2">
    <source>
        <dbReference type="EMBL" id="RYQ96738.1"/>
    </source>
</evidence>
<feature type="compositionally biased region" description="Polar residues" evidence="1">
    <location>
        <begin position="15"/>
        <end position="24"/>
    </location>
</feature>